<evidence type="ECO:0000313" key="6">
    <source>
        <dbReference type="Proteomes" id="UP000193920"/>
    </source>
</evidence>
<name>A0A1Y2BEQ2_9FUNG</name>
<dbReference type="InterPro" id="IPR003591">
    <property type="entry name" value="Leu-rich_rpt_typical-subtyp"/>
</dbReference>
<keyword evidence="6" id="KW-1185">Reference proteome</keyword>
<dbReference type="PROSITE" id="PS51450">
    <property type="entry name" value="LRR"/>
    <property type="match status" value="3"/>
</dbReference>
<dbReference type="InterPro" id="IPR032675">
    <property type="entry name" value="LRR_dom_sf"/>
</dbReference>
<organism evidence="5 6">
    <name type="scientific">Neocallimastix californiae</name>
    <dbReference type="NCBI Taxonomy" id="1754190"/>
    <lineage>
        <taxon>Eukaryota</taxon>
        <taxon>Fungi</taxon>
        <taxon>Fungi incertae sedis</taxon>
        <taxon>Chytridiomycota</taxon>
        <taxon>Chytridiomycota incertae sedis</taxon>
        <taxon>Neocallimastigomycetes</taxon>
        <taxon>Neocallimastigales</taxon>
        <taxon>Neocallimastigaceae</taxon>
        <taxon>Neocallimastix</taxon>
    </lineage>
</organism>
<dbReference type="PANTHER" id="PTHR48051:SF54">
    <property type="entry name" value="LEUCINE-RICH REPEAT-CONTAINING PROTEIN"/>
    <property type="match status" value="1"/>
</dbReference>
<dbReference type="GO" id="GO:0005737">
    <property type="term" value="C:cytoplasm"/>
    <property type="evidence" value="ECO:0007669"/>
    <property type="project" value="TreeGrafter"/>
</dbReference>
<comment type="caution">
    <text evidence="5">The sequence shown here is derived from an EMBL/GenBank/DDBJ whole genome shotgun (WGS) entry which is preliminary data.</text>
</comment>
<evidence type="ECO:0000256" key="1">
    <source>
        <dbReference type="ARBA" id="ARBA00022614"/>
    </source>
</evidence>
<evidence type="ECO:0000256" key="2">
    <source>
        <dbReference type="ARBA" id="ARBA00022737"/>
    </source>
</evidence>
<gene>
    <name evidence="5" type="ORF">LY90DRAFT_673401</name>
</gene>
<feature type="compositionally biased region" description="Low complexity" evidence="3">
    <location>
        <begin position="85"/>
        <end position="102"/>
    </location>
</feature>
<sequence>MSFKKGFRAIRKSLSSNSVKNLGKGGDKNDKKELQTSKLGVIITTECLNDVEKENVPKQEDNNHLSVNSKVDKIINHCRKLSFSKMGKSSSNENNSKSNGSKNDYRKDIEKMRKKYALVEEKPKSKYYAFKKMLDITSSDEEFLALTSLEVYYKNINALPNEIGDMVNLRFLYLNDNKITSIPPDIGKLTNLIHLDLSFNILSSIPKEIGNLKALKKLILNGNKLVEIPEEIGTMTELKILQLHNNQLTDIPKSLINLEFLVELNISKNKIKKLPEIFDDMKKRCKIILHFS</sequence>
<keyword evidence="2" id="KW-0677">Repeat</keyword>
<dbReference type="InterPro" id="IPR055414">
    <property type="entry name" value="LRR_R13L4/SHOC2-like"/>
</dbReference>
<dbReference type="SMART" id="SM00364">
    <property type="entry name" value="LRR_BAC"/>
    <property type="match status" value="3"/>
</dbReference>
<dbReference type="AlphaFoldDB" id="A0A1Y2BEQ2"/>
<dbReference type="FunFam" id="3.80.10.10:FF:000041">
    <property type="entry name" value="LRR receptor-like serine/threonine-protein kinase ERECTA"/>
    <property type="match status" value="1"/>
</dbReference>
<dbReference type="SUPFAM" id="SSF52058">
    <property type="entry name" value="L domain-like"/>
    <property type="match status" value="1"/>
</dbReference>
<feature type="domain" description="Disease resistance R13L4/SHOC-2-like LRR" evidence="4">
    <location>
        <begin position="145"/>
        <end position="243"/>
    </location>
</feature>
<accession>A0A1Y2BEQ2</accession>
<dbReference type="OrthoDB" id="1394818at2759"/>
<keyword evidence="1" id="KW-0433">Leucine-rich repeat</keyword>
<dbReference type="STRING" id="1754190.A0A1Y2BEQ2"/>
<dbReference type="InterPro" id="IPR050216">
    <property type="entry name" value="LRR_domain-containing"/>
</dbReference>
<evidence type="ECO:0000313" key="5">
    <source>
        <dbReference type="EMBL" id="ORY33318.1"/>
    </source>
</evidence>
<protein>
    <submittedName>
        <fullName evidence="5">L domain-like protein</fullName>
    </submittedName>
</protein>
<reference evidence="5 6" key="1">
    <citation type="submission" date="2016-08" db="EMBL/GenBank/DDBJ databases">
        <title>A Parts List for Fungal Cellulosomes Revealed by Comparative Genomics.</title>
        <authorList>
            <consortium name="DOE Joint Genome Institute"/>
            <person name="Haitjema C.H."/>
            <person name="Gilmore S.P."/>
            <person name="Henske J.K."/>
            <person name="Solomon K.V."/>
            <person name="De Groot R."/>
            <person name="Kuo A."/>
            <person name="Mondo S.J."/>
            <person name="Salamov A.A."/>
            <person name="Labutti K."/>
            <person name="Zhao Z."/>
            <person name="Chiniquy J."/>
            <person name="Barry K."/>
            <person name="Brewer H.M."/>
            <person name="Purvine S.O."/>
            <person name="Wright A.T."/>
            <person name="Boxma B."/>
            <person name="Van Alen T."/>
            <person name="Hackstein J.H."/>
            <person name="Baker S.E."/>
            <person name="Grigoriev I.V."/>
            <person name="O'Malley M.A."/>
        </authorList>
    </citation>
    <scope>NUCLEOTIDE SEQUENCE [LARGE SCALE GENOMIC DNA]</scope>
    <source>
        <strain evidence="5 6">G1</strain>
    </source>
</reference>
<feature type="region of interest" description="Disordered" evidence="3">
    <location>
        <begin position="85"/>
        <end position="106"/>
    </location>
</feature>
<evidence type="ECO:0000259" key="4">
    <source>
        <dbReference type="Pfam" id="PF23598"/>
    </source>
</evidence>
<dbReference type="EMBL" id="MCOG01000160">
    <property type="protein sequence ID" value="ORY33318.1"/>
    <property type="molecule type" value="Genomic_DNA"/>
</dbReference>
<dbReference type="PANTHER" id="PTHR48051">
    <property type="match status" value="1"/>
</dbReference>
<proteinExistence type="predicted"/>
<dbReference type="Pfam" id="PF23598">
    <property type="entry name" value="LRR_14"/>
    <property type="match status" value="1"/>
</dbReference>
<dbReference type="InterPro" id="IPR001611">
    <property type="entry name" value="Leu-rich_rpt"/>
</dbReference>
<dbReference type="Gene3D" id="3.80.10.10">
    <property type="entry name" value="Ribonuclease Inhibitor"/>
    <property type="match status" value="1"/>
</dbReference>
<dbReference type="SMART" id="SM00369">
    <property type="entry name" value="LRR_TYP"/>
    <property type="match status" value="5"/>
</dbReference>
<dbReference type="SMART" id="SM00365">
    <property type="entry name" value="LRR_SD22"/>
    <property type="match status" value="3"/>
</dbReference>
<dbReference type="Proteomes" id="UP000193920">
    <property type="component" value="Unassembled WGS sequence"/>
</dbReference>
<evidence type="ECO:0000256" key="3">
    <source>
        <dbReference type="SAM" id="MobiDB-lite"/>
    </source>
</evidence>